<dbReference type="EMBL" id="AWGB01000029">
    <property type="protein sequence ID" value="ESQ89467.1"/>
    <property type="molecule type" value="Genomic_DNA"/>
</dbReference>
<dbReference type="STRING" id="1121022.GCA_000376105_03291"/>
<protein>
    <recommendedName>
        <fullName evidence="2">Antitoxin-like ribbon-helix-helix domain-containing protein</fullName>
    </recommendedName>
</protein>
<evidence type="ECO:0000256" key="1">
    <source>
        <dbReference type="SAM" id="MobiDB-lite"/>
    </source>
</evidence>
<evidence type="ECO:0000313" key="4">
    <source>
        <dbReference type="Proteomes" id="UP000017837"/>
    </source>
</evidence>
<sequence>MSKPASRPSLADRLAAVAGPQISPSAVIEKEAAQAVKAQAPKISSAATREPEPEPASVSSVTKARVGKTMIAGYFTPQMARAVKMLAVERDTTVQALIGEGLDAVLHKHGKHPMGER</sequence>
<feature type="region of interest" description="Disordered" evidence="1">
    <location>
        <begin position="38"/>
        <end position="62"/>
    </location>
</feature>
<name>V4P678_9CAUL</name>
<accession>V4P678</accession>
<proteinExistence type="predicted"/>
<dbReference type="RefSeq" id="WP_018082964.1">
    <property type="nucleotide sequence ID" value="NZ_AQWM01000021.1"/>
</dbReference>
<dbReference type="eggNOG" id="ENOG5033EH5">
    <property type="taxonomic scope" value="Bacteria"/>
</dbReference>
<feature type="domain" description="Antitoxin-like ribbon-helix-helix" evidence="2">
    <location>
        <begin position="65"/>
        <end position="114"/>
    </location>
</feature>
<dbReference type="Pfam" id="PF20605">
    <property type="entry name" value="Antitox_RHH"/>
    <property type="match status" value="1"/>
</dbReference>
<comment type="caution">
    <text evidence="3">The sequence shown here is derived from an EMBL/GenBank/DDBJ whole genome shotgun (WGS) entry which is preliminary data.</text>
</comment>
<evidence type="ECO:0000259" key="2">
    <source>
        <dbReference type="Pfam" id="PF20605"/>
    </source>
</evidence>
<keyword evidence="4" id="KW-1185">Reference proteome</keyword>
<dbReference type="AlphaFoldDB" id="V4P678"/>
<dbReference type="PATRIC" id="fig|1121022.4.peg.2827"/>
<dbReference type="OrthoDB" id="7190256at2"/>
<reference evidence="3 4" key="1">
    <citation type="journal article" date="2014" name="Nature">
        <title>Sequential evolution of bacterial morphology by co-option of a developmental regulator.</title>
        <authorList>
            <person name="Jiang C."/>
            <person name="Brown P.J."/>
            <person name="Ducret A."/>
            <person name="Brun Y.V."/>
        </authorList>
    </citation>
    <scope>NUCLEOTIDE SEQUENCE [LARGE SCALE GENOMIC DNA]</scope>
    <source>
        <strain evidence="3 4">DSM 16100</strain>
    </source>
</reference>
<dbReference type="InterPro" id="IPR046765">
    <property type="entry name" value="Antitox_RHH"/>
</dbReference>
<dbReference type="Proteomes" id="UP000017837">
    <property type="component" value="Unassembled WGS sequence"/>
</dbReference>
<gene>
    <name evidence="3" type="ORF">ABENE_13895</name>
</gene>
<evidence type="ECO:0000313" key="3">
    <source>
        <dbReference type="EMBL" id="ESQ89467.1"/>
    </source>
</evidence>
<organism evidence="3 4">
    <name type="scientific">Asticcacaulis benevestitus DSM 16100 = ATCC BAA-896</name>
    <dbReference type="NCBI Taxonomy" id="1121022"/>
    <lineage>
        <taxon>Bacteria</taxon>
        <taxon>Pseudomonadati</taxon>
        <taxon>Pseudomonadota</taxon>
        <taxon>Alphaproteobacteria</taxon>
        <taxon>Caulobacterales</taxon>
        <taxon>Caulobacteraceae</taxon>
        <taxon>Asticcacaulis</taxon>
    </lineage>
</organism>